<organism evidence="2 3">
    <name type="scientific">Ditylenchus dipsaci</name>
    <dbReference type="NCBI Taxonomy" id="166011"/>
    <lineage>
        <taxon>Eukaryota</taxon>
        <taxon>Metazoa</taxon>
        <taxon>Ecdysozoa</taxon>
        <taxon>Nematoda</taxon>
        <taxon>Chromadorea</taxon>
        <taxon>Rhabditida</taxon>
        <taxon>Tylenchina</taxon>
        <taxon>Tylenchomorpha</taxon>
        <taxon>Sphaerularioidea</taxon>
        <taxon>Anguinidae</taxon>
        <taxon>Anguininae</taxon>
        <taxon>Ditylenchus</taxon>
    </lineage>
</organism>
<evidence type="ECO:0000313" key="2">
    <source>
        <dbReference type="Proteomes" id="UP000887574"/>
    </source>
</evidence>
<keyword evidence="2" id="KW-1185">Reference proteome</keyword>
<dbReference type="PANTHER" id="PTHR10492">
    <property type="match status" value="1"/>
</dbReference>
<protein>
    <submittedName>
        <fullName evidence="3">Helitron helicase-like domain-containing protein</fullName>
    </submittedName>
</protein>
<dbReference type="Proteomes" id="UP000887574">
    <property type="component" value="Unplaced"/>
</dbReference>
<dbReference type="WBParaSite" id="jg26114">
    <property type="protein sequence ID" value="jg26114"/>
    <property type="gene ID" value="jg26114"/>
</dbReference>
<evidence type="ECO:0000259" key="1">
    <source>
        <dbReference type="Pfam" id="PF14214"/>
    </source>
</evidence>
<evidence type="ECO:0000313" key="3">
    <source>
        <dbReference type="WBParaSite" id="jg26114"/>
    </source>
</evidence>
<dbReference type="AlphaFoldDB" id="A0A915E219"/>
<sequence>MAMVRRYGKPSLFVTFTCNPNWPAIKRNLLPGNTVLDEPDLVCRVFNLYLKDLLEQLLKFDRLGKVIAHTYVVEFQKRGLPHAHILLIMDNETQIRTPEDIDKIVSARIPDPKKFPRLHKTVTRDMMHGPCGILKMDSVCMAEDKQGKRFCSKRFPKEFRSDTAIGNDSYALYARPKDGRTFEKNGVTMDNRWVVPYNEFLCLRYDAHINVEVCASVRSVKYLYKYVYKGHDKARMVIEKDGKDVIDHDEIRQFVDMRYVSPHEGFWRLFELNLDGKSHTVERLDLHLPDKKVVYYKPGEDIETKLKEVADRDSMITAWYAVLKLCGKTSIISTKQSALMRVFLTNAEKVYRLVIWKDKIDEVYDKLKIGNVIKLTSLKATSFFKTENDIFPSNLNVNFDLVYTSTSTMSVLKKGTFEEYPSLNPYPPFWKEISGLIRSDEEIVMRVVLIGSFTADQLKIGEVEHEGFSAFVGDKSHKKVFIFVVKTSEIDDQDFVDSLVKNTEFYVSGAKAIEKSCGQAALFVSSFDYVSGPLASEIKLPLFFESHKFPEEPLETPKKKMRRSFI</sequence>
<dbReference type="PANTHER" id="PTHR10492:SF57">
    <property type="entry name" value="ATP-DEPENDENT DNA HELICASE"/>
    <property type="match status" value="1"/>
</dbReference>
<accession>A0A915E219</accession>
<reference evidence="3" key="1">
    <citation type="submission" date="2022-11" db="UniProtKB">
        <authorList>
            <consortium name="WormBaseParasite"/>
        </authorList>
    </citation>
    <scope>IDENTIFICATION</scope>
</reference>
<name>A0A915E219_9BILA</name>
<dbReference type="InterPro" id="IPR025476">
    <property type="entry name" value="Helitron_helicase-like"/>
</dbReference>
<proteinExistence type="predicted"/>
<feature type="domain" description="Helitron helicase-like" evidence="1">
    <location>
        <begin position="1"/>
        <end position="87"/>
    </location>
</feature>
<dbReference type="Pfam" id="PF14214">
    <property type="entry name" value="Helitron_like_N"/>
    <property type="match status" value="1"/>
</dbReference>